<keyword evidence="5" id="KW-1185">Reference proteome</keyword>
<evidence type="ECO:0000259" key="3">
    <source>
        <dbReference type="Pfam" id="PF17131"/>
    </source>
</evidence>
<feature type="domain" description="Uncharacterized protein TP-0789" evidence="3">
    <location>
        <begin position="78"/>
        <end position="260"/>
    </location>
</feature>
<reference evidence="4 5" key="1">
    <citation type="submission" date="2019-10" db="EMBL/GenBank/DDBJ databases">
        <title>Prolixibacter strains distinguished by the presence of nitrate reductase genes were adept at nitrate-dependent anaerobic corrosion of metallic iron and carbon steel.</title>
        <authorList>
            <person name="Iino T."/>
            <person name="Shono N."/>
            <person name="Ito K."/>
            <person name="Nakamura R."/>
            <person name="Sueoka K."/>
            <person name="Harayama S."/>
            <person name="Ohkuma M."/>
        </authorList>
    </citation>
    <scope>NUCLEOTIDE SEQUENCE [LARGE SCALE GENOMIC DNA]</scope>
    <source>
        <strain evidence="4 5">JCM 13498</strain>
    </source>
</reference>
<dbReference type="Pfam" id="PF17131">
    <property type="entry name" value="LolA_like"/>
    <property type="match status" value="1"/>
</dbReference>
<dbReference type="SUPFAM" id="SSF89392">
    <property type="entry name" value="Prokaryotic lipoproteins and lipoprotein localization factors"/>
    <property type="match status" value="1"/>
</dbReference>
<keyword evidence="4" id="KW-0449">Lipoprotein</keyword>
<feature type="chain" id="PRO_5024406002" evidence="2">
    <location>
        <begin position="27"/>
        <end position="267"/>
    </location>
</feature>
<dbReference type="PANTHER" id="PTHR37507:SF2">
    <property type="entry name" value="SPORULATION PROTEIN YDCC"/>
    <property type="match status" value="1"/>
</dbReference>
<dbReference type="OrthoDB" id="9803781at2"/>
<dbReference type="CDD" id="cd16329">
    <property type="entry name" value="LolA_like"/>
    <property type="match status" value="1"/>
</dbReference>
<accession>A0A5M4AY62</accession>
<dbReference type="AlphaFoldDB" id="A0A5M4AY62"/>
<gene>
    <name evidence="4" type="ORF">PbJCM13498_12400</name>
</gene>
<protein>
    <submittedName>
        <fullName evidence="4">Outer membrane lipoprotein-sorting protein</fullName>
    </submittedName>
</protein>
<evidence type="ECO:0000256" key="2">
    <source>
        <dbReference type="SAM" id="SignalP"/>
    </source>
</evidence>
<dbReference type="EMBL" id="BLAX01000001">
    <property type="protein sequence ID" value="GET32377.1"/>
    <property type="molecule type" value="Genomic_DNA"/>
</dbReference>
<dbReference type="InterPro" id="IPR033399">
    <property type="entry name" value="TP_0789-like"/>
</dbReference>
<evidence type="ECO:0000256" key="1">
    <source>
        <dbReference type="ARBA" id="ARBA00022729"/>
    </source>
</evidence>
<evidence type="ECO:0000313" key="4">
    <source>
        <dbReference type="EMBL" id="GET32377.1"/>
    </source>
</evidence>
<dbReference type="PANTHER" id="PTHR37507">
    <property type="entry name" value="SPORULATION PROTEIN YDCC"/>
    <property type="match status" value="1"/>
</dbReference>
<dbReference type="Proteomes" id="UP000391834">
    <property type="component" value="Unassembled WGS sequence"/>
</dbReference>
<comment type="caution">
    <text evidence="4">The sequence shown here is derived from an EMBL/GenBank/DDBJ whole genome shotgun (WGS) entry which is preliminary data.</text>
</comment>
<evidence type="ECO:0000313" key="5">
    <source>
        <dbReference type="Proteomes" id="UP000391834"/>
    </source>
</evidence>
<feature type="signal peptide" evidence="2">
    <location>
        <begin position="1"/>
        <end position="26"/>
    </location>
</feature>
<proteinExistence type="predicted"/>
<keyword evidence="1 2" id="KW-0732">Signal</keyword>
<name>A0A5M4AY62_9BACT</name>
<dbReference type="InterPro" id="IPR029046">
    <property type="entry name" value="LolA/LolB/LppX"/>
</dbReference>
<dbReference type="InterPro" id="IPR052944">
    <property type="entry name" value="Sporulation_related"/>
</dbReference>
<organism evidence="4 5">
    <name type="scientific">Prolixibacter bellariivorans</name>
    <dbReference type="NCBI Taxonomy" id="314319"/>
    <lineage>
        <taxon>Bacteria</taxon>
        <taxon>Pseudomonadati</taxon>
        <taxon>Bacteroidota</taxon>
        <taxon>Bacteroidia</taxon>
        <taxon>Marinilabiliales</taxon>
        <taxon>Prolixibacteraceae</taxon>
        <taxon>Prolixibacter</taxon>
    </lineage>
</organism>
<dbReference type="Gene3D" id="2.50.20.10">
    <property type="entry name" value="Lipoprotein localisation LolA/LolB/LppX"/>
    <property type="match status" value="1"/>
</dbReference>
<sequence length="267" mass="30817">MKMKTRIYSVGVLLLLTLFIARPAHAQNQPAKDDQAAKEIVSKSFNLFLGKSSFSTMTMTVVRPSWKRSIEMQTWSLGDDYYITYIMSPARDRGQVFLKYNKDMWNFIPAINRIIKIPPSMMMQAWMGSDFTNNDLMKMNSIVTDYTHQLNGNEKIDGYDCYVIDLKPLPEAPVVWGAIKMWIAKKNLNTLKEEFYNTKGNLVKTETASNLKMMGGRLLPSHLEMVSNIKHGHKTVIDISHQEFDLKDINQNFFSIQHIKNIQPRNL</sequence>